<dbReference type="AlphaFoldDB" id="A0A0A9DEX3"/>
<dbReference type="Pfam" id="PF12854">
    <property type="entry name" value="PPR_1"/>
    <property type="match status" value="1"/>
</dbReference>
<keyword evidence="1" id="KW-0677">Repeat</keyword>
<sequence>MSERGVSPDLRTYTALIDGFGRAGQITDALEMFDQMKKSHKPSIYVYRALINDSKKAGQFEIAKKLSEELSSSASELLGPEDFKQKNKGRKFRKTG</sequence>
<dbReference type="PROSITE" id="PS51375">
    <property type="entry name" value="PPR"/>
    <property type="match status" value="1"/>
</dbReference>
<evidence type="ECO:0000256" key="3">
    <source>
        <dbReference type="PROSITE-ProRule" id="PRU00708"/>
    </source>
</evidence>
<feature type="repeat" description="PPR" evidence="3">
    <location>
        <begin position="9"/>
        <end position="43"/>
    </location>
</feature>
<dbReference type="InterPro" id="IPR002885">
    <property type="entry name" value="PPR_rpt"/>
</dbReference>
<evidence type="ECO:0000313" key="5">
    <source>
        <dbReference type="EMBL" id="JAD87104.1"/>
    </source>
</evidence>
<evidence type="ECO:0000256" key="2">
    <source>
        <dbReference type="ARBA" id="ARBA00022946"/>
    </source>
</evidence>
<name>A0A0A9DEX3_ARUDO</name>
<feature type="compositionally biased region" description="Basic residues" evidence="4">
    <location>
        <begin position="86"/>
        <end position="96"/>
    </location>
</feature>
<dbReference type="PANTHER" id="PTHR47942:SF15">
    <property type="entry name" value="OS12G0557800 PROTEIN"/>
    <property type="match status" value="1"/>
</dbReference>
<reference evidence="5" key="1">
    <citation type="submission" date="2014-09" db="EMBL/GenBank/DDBJ databases">
        <authorList>
            <person name="Magalhaes I.L.F."/>
            <person name="Oliveira U."/>
            <person name="Santos F.R."/>
            <person name="Vidigal T.H.D.A."/>
            <person name="Brescovit A.D."/>
            <person name="Santos A.J."/>
        </authorList>
    </citation>
    <scope>NUCLEOTIDE SEQUENCE</scope>
    <source>
        <tissue evidence="5">Shoot tissue taken approximately 20 cm above the soil surface</tissue>
    </source>
</reference>
<reference evidence="5" key="2">
    <citation type="journal article" date="2015" name="Data Brief">
        <title>Shoot transcriptome of the giant reed, Arundo donax.</title>
        <authorList>
            <person name="Barrero R.A."/>
            <person name="Guerrero F.D."/>
            <person name="Moolhuijzen P."/>
            <person name="Goolsby J.A."/>
            <person name="Tidwell J."/>
            <person name="Bellgard S.E."/>
            <person name="Bellgard M.I."/>
        </authorList>
    </citation>
    <scope>NUCLEOTIDE SEQUENCE</scope>
    <source>
        <tissue evidence="5">Shoot tissue taken approximately 20 cm above the soil surface</tissue>
    </source>
</reference>
<dbReference type="InterPro" id="IPR011990">
    <property type="entry name" value="TPR-like_helical_dom_sf"/>
</dbReference>
<evidence type="ECO:0008006" key="6">
    <source>
        <dbReference type="Google" id="ProtNLM"/>
    </source>
</evidence>
<protein>
    <recommendedName>
        <fullName evidence="6">Pentatricopeptide repeat-containing protein</fullName>
    </recommendedName>
</protein>
<evidence type="ECO:0000256" key="1">
    <source>
        <dbReference type="ARBA" id="ARBA00022737"/>
    </source>
</evidence>
<feature type="region of interest" description="Disordered" evidence="4">
    <location>
        <begin position="72"/>
        <end position="96"/>
    </location>
</feature>
<dbReference type="PANTHER" id="PTHR47942">
    <property type="entry name" value="TETRATRICOPEPTIDE REPEAT (TPR)-LIKE SUPERFAMILY PROTEIN-RELATED"/>
    <property type="match status" value="1"/>
</dbReference>
<organism evidence="5">
    <name type="scientific">Arundo donax</name>
    <name type="common">Giant reed</name>
    <name type="synonym">Donax arundinaceus</name>
    <dbReference type="NCBI Taxonomy" id="35708"/>
    <lineage>
        <taxon>Eukaryota</taxon>
        <taxon>Viridiplantae</taxon>
        <taxon>Streptophyta</taxon>
        <taxon>Embryophyta</taxon>
        <taxon>Tracheophyta</taxon>
        <taxon>Spermatophyta</taxon>
        <taxon>Magnoliopsida</taxon>
        <taxon>Liliopsida</taxon>
        <taxon>Poales</taxon>
        <taxon>Poaceae</taxon>
        <taxon>PACMAD clade</taxon>
        <taxon>Arundinoideae</taxon>
        <taxon>Arundineae</taxon>
        <taxon>Arundo</taxon>
    </lineage>
</organism>
<dbReference type="InterPro" id="IPR051222">
    <property type="entry name" value="PPR/CCM1_RNA-binding"/>
</dbReference>
<evidence type="ECO:0000256" key="4">
    <source>
        <dbReference type="SAM" id="MobiDB-lite"/>
    </source>
</evidence>
<dbReference type="EMBL" id="GBRH01210791">
    <property type="protein sequence ID" value="JAD87104.1"/>
    <property type="molecule type" value="Transcribed_RNA"/>
</dbReference>
<keyword evidence="2" id="KW-0809">Transit peptide</keyword>
<dbReference type="Gene3D" id="1.25.40.10">
    <property type="entry name" value="Tetratricopeptide repeat domain"/>
    <property type="match status" value="1"/>
</dbReference>
<proteinExistence type="predicted"/>
<accession>A0A0A9DEX3</accession>
<dbReference type="NCBIfam" id="TIGR00756">
    <property type="entry name" value="PPR"/>
    <property type="match status" value="1"/>
</dbReference>